<dbReference type="InterPro" id="IPR051795">
    <property type="entry name" value="Glycosyl_Hydrlase_43"/>
</dbReference>
<evidence type="ECO:0000256" key="3">
    <source>
        <dbReference type="ARBA" id="ARBA00023295"/>
    </source>
</evidence>
<sequence length="328" mass="37272">MRWGMRAALAALVVVLVVETTGGADGSVAPLQRATPLIHHDRFADPSVASFSGGYVAIATGYLAPRAVSRSPRGPWHPVRRALVDLPRWVKSDQIWAPDLVQARHGWLLYYSAVAHGRRRCIGVAAARRVLDTFRPIGKHPLVCPPQGAIDPSGFRRSNGGRYLLFKTQGNPTSIRAIRLTRDGRHRGHHARARVLFRSHRTVENPVLVRHRKHLVLFTSEGYFGSCDYRTTWRSSRHLFGWKRARPHLLLRRHNTRICGPGGADVLTAGRKQPIVYFHGWTCGHGRRPCPHRFYLGRAQRPWARRVMYAAHLRWRYGAPRVHGFVRR</sequence>
<comment type="similarity">
    <text evidence="1 4">Belongs to the glycosyl hydrolase 43 family.</text>
</comment>
<keyword evidence="6" id="KW-1185">Reference proteome</keyword>
<dbReference type="SUPFAM" id="SSF75005">
    <property type="entry name" value="Arabinanase/levansucrase/invertase"/>
    <property type="match status" value="1"/>
</dbReference>
<evidence type="ECO:0000256" key="2">
    <source>
        <dbReference type="ARBA" id="ARBA00022801"/>
    </source>
</evidence>
<comment type="caution">
    <text evidence="5">The sequence shown here is derived from an EMBL/GenBank/DDBJ whole genome shotgun (WGS) entry which is preliminary data.</text>
</comment>
<dbReference type="Pfam" id="PF04616">
    <property type="entry name" value="Glyco_hydro_43"/>
    <property type="match status" value="1"/>
</dbReference>
<organism evidence="5 6">
    <name type="scientific">Nocardioides aquiterrae</name>
    <dbReference type="NCBI Taxonomy" id="203799"/>
    <lineage>
        <taxon>Bacteria</taxon>
        <taxon>Bacillati</taxon>
        <taxon>Actinomycetota</taxon>
        <taxon>Actinomycetes</taxon>
        <taxon>Propionibacteriales</taxon>
        <taxon>Nocardioidaceae</taxon>
        <taxon>Nocardioides</taxon>
    </lineage>
</organism>
<evidence type="ECO:0000256" key="4">
    <source>
        <dbReference type="RuleBase" id="RU361187"/>
    </source>
</evidence>
<keyword evidence="3 4" id="KW-0326">Glycosidase</keyword>
<name>A0ABN1UMG1_9ACTN</name>
<dbReference type="InterPro" id="IPR023296">
    <property type="entry name" value="Glyco_hydro_beta-prop_sf"/>
</dbReference>
<keyword evidence="2 4" id="KW-0378">Hydrolase</keyword>
<evidence type="ECO:0000313" key="6">
    <source>
        <dbReference type="Proteomes" id="UP001499979"/>
    </source>
</evidence>
<evidence type="ECO:0000256" key="1">
    <source>
        <dbReference type="ARBA" id="ARBA00009865"/>
    </source>
</evidence>
<dbReference type="EMBL" id="BAAAJE010000026">
    <property type="protein sequence ID" value="GAA1158993.1"/>
    <property type="molecule type" value="Genomic_DNA"/>
</dbReference>
<dbReference type="InterPro" id="IPR006710">
    <property type="entry name" value="Glyco_hydro_43"/>
</dbReference>
<protein>
    <recommendedName>
        <fullName evidence="7">Family 43 glycosylhydrolase</fullName>
    </recommendedName>
</protein>
<evidence type="ECO:0000313" key="5">
    <source>
        <dbReference type="EMBL" id="GAA1158993.1"/>
    </source>
</evidence>
<gene>
    <name evidence="5" type="ORF">GCM10009606_41060</name>
</gene>
<accession>A0ABN1UMG1</accession>
<proteinExistence type="inferred from homology"/>
<dbReference type="Proteomes" id="UP001499979">
    <property type="component" value="Unassembled WGS sequence"/>
</dbReference>
<evidence type="ECO:0008006" key="7">
    <source>
        <dbReference type="Google" id="ProtNLM"/>
    </source>
</evidence>
<dbReference type="PANTHER" id="PTHR42812">
    <property type="entry name" value="BETA-XYLOSIDASE"/>
    <property type="match status" value="1"/>
</dbReference>
<reference evidence="5 6" key="1">
    <citation type="journal article" date="2019" name="Int. J. Syst. Evol. Microbiol.">
        <title>The Global Catalogue of Microorganisms (GCM) 10K type strain sequencing project: providing services to taxonomists for standard genome sequencing and annotation.</title>
        <authorList>
            <consortium name="The Broad Institute Genomics Platform"/>
            <consortium name="The Broad Institute Genome Sequencing Center for Infectious Disease"/>
            <person name="Wu L."/>
            <person name="Ma J."/>
        </authorList>
    </citation>
    <scope>NUCLEOTIDE SEQUENCE [LARGE SCALE GENOMIC DNA]</scope>
    <source>
        <strain evidence="5 6">JCM 11813</strain>
    </source>
</reference>
<dbReference type="PANTHER" id="PTHR42812:SF5">
    <property type="entry name" value="ENDO-ARABINASE"/>
    <property type="match status" value="1"/>
</dbReference>
<dbReference type="RefSeq" id="WP_343909997.1">
    <property type="nucleotide sequence ID" value="NZ_BAAAJE010000026.1"/>
</dbReference>
<dbReference type="Gene3D" id="2.115.10.20">
    <property type="entry name" value="Glycosyl hydrolase domain, family 43"/>
    <property type="match status" value="1"/>
</dbReference>